<reference evidence="2 3" key="1">
    <citation type="submission" date="2024-06" db="EMBL/GenBank/DDBJ databases">
        <title>Draft genome sequence of Geodermatophilus badlandi, a novel member of the Geodermatophilaceae isolated from badland sedimentary rocks in the Red desert, Wyoming, USA.</title>
        <authorList>
            <person name="Ben Tekaya S."/>
            <person name="Nouioui I."/>
            <person name="Flores G.M."/>
            <person name="Shaal M.N."/>
            <person name="Bredoire F."/>
            <person name="Basile F."/>
            <person name="Van Diepen L."/>
            <person name="Ward N.L."/>
        </authorList>
    </citation>
    <scope>NUCLEOTIDE SEQUENCE [LARGE SCALE GENOMIC DNA]</scope>
    <source>
        <strain evidence="2 3">WL48A</strain>
    </source>
</reference>
<evidence type="ECO:0000313" key="3">
    <source>
        <dbReference type="Proteomes" id="UP001560045"/>
    </source>
</evidence>
<sequence length="60" mass="6214">MSTDPGAQDGAVPPDATADPEGTADASPPALPEQIHQHATARLAAIIDEWQQARDALLRG</sequence>
<feature type="region of interest" description="Disordered" evidence="1">
    <location>
        <begin position="1"/>
        <end position="34"/>
    </location>
</feature>
<dbReference type="RefSeq" id="WP_369205151.1">
    <property type="nucleotide sequence ID" value="NZ_JBFNXQ010000019.1"/>
</dbReference>
<dbReference type="Proteomes" id="UP001560045">
    <property type="component" value="Unassembled WGS sequence"/>
</dbReference>
<accession>A0ABV3XF82</accession>
<evidence type="ECO:0000313" key="2">
    <source>
        <dbReference type="EMBL" id="MEX5718371.1"/>
    </source>
</evidence>
<dbReference type="EMBL" id="JBFNXQ010000019">
    <property type="protein sequence ID" value="MEX5718371.1"/>
    <property type="molecule type" value="Genomic_DNA"/>
</dbReference>
<evidence type="ECO:0000256" key="1">
    <source>
        <dbReference type="SAM" id="MobiDB-lite"/>
    </source>
</evidence>
<name>A0ABV3XF82_9ACTN</name>
<comment type="caution">
    <text evidence="2">The sequence shown here is derived from an EMBL/GenBank/DDBJ whole genome shotgun (WGS) entry which is preliminary data.</text>
</comment>
<proteinExistence type="predicted"/>
<organism evidence="2 3">
    <name type="scientific">Geodermatophilus maliterrae</name>
    <dbReference type="NCBI Taxonomy" id="3162531"/>
    <lineage>
        <taxon>Bacteria</taxon>
        <taxon>Bacillati</taxon>
        <taxon>Actinomycetota</taxon>
        <taxon>Actinomycetes</taxon>
        <taxon>Geodermatophilales</taxon>
        <taxon>Geodermatophilaceae</taxon>
        <taxon>Geodermatophilus</taxon>
    </lineage>
</organism>
<protein>
    <submittedName>
        <fullName evidence="2">Uncharacterized protein</fullName>
    </submittedName>
</protein>
<keyword evidence="3" id="KW-1185">Reference proteome</keyword>
<gene>
    <name evidence="2" type="ORF">ABQ292_08305</name>
</gene>